<evidence type="ECO:0000256" key="2">
    <source>
        <dbReference type="ARBA" id="ARBA00012632"/>
    </source>
</evidence>
<comment type="similarity">
    <text evidence="1">Belongs to the histidine acid phosphatase family.</text>
</comment>
<comment type="caution">
    <text evidence="4">The sequence shown here is derived from an EMBL/GenBank/DDBJ whole genome shotgun (WGS) entry which is preliminary data.</text>
</comment>
<dbReference type="PANTHER" id="PTHR11567:SF110">
    <property type="entry name" value="2-PHOSPHOXYLOSE PHOSPHATASE 1"/>
    <property type="match status" value="1"/>
</dbReference>
<dbReference type="InterPro" id="IPR029033">
    <property type="entry name" value="His_PPase_superfam"/>
</dbReference>
<dbReference type="InterPro" id="IPR050645">
    <property type="entry name" value="Histidine_acid_phosphatase"/>
</dbReference>
<evidence type="ECO:0000313" key="4">
    <source>
        <dbReference type="EMBL" id="KAK3671342.1"/>
    </source>
</evidence>
<dbReference type="InterPro" id="IPR033379">
    <property type="entry name" value="Acid_Pase_AS"/>
</dbReference>
<dbReference type="SUPFAM" id="SSF53254">
    <property type="entry name" value="Phosphoglycerate mutase-like"/>
    <property type="match status" value="1"/>
</dbReference>
<dbReference type="PROSITE" id="PS00616">
    <property type="entry name" value="HIS_ACID_PHOSPHAT_1"/>
    <property type="match status" value="1"/>
</dbReference>
<accession>A0AAE0TPY8</accession>
<dbReference type="CDD" id="cd07061">
    <property type="entry name" value="HP_HAP_like"/>
    <property type="match status" value="1"/>
</dbReference>
<dbReference type="Proteomes" id="UP001274830">
    <property type="component" value="Unassembled WGS sequence"/>
</dbReference>
<dbReference type="InterPro" id="IPR000560">
    <property type="entry name" value="His_Pase_clade-2"/>
</dbReference>
<dbReference type="GO" id="GO:0016158">
    <property type="term" value="F:inositol hexakisphosphate 3-phosphatase activity"/>
    <property type="evidence" value="ECO:0007669"/>
    <property type="project" value="UniProtKB-EC"/>
</dbReference>
<dbReference type="EC" id="3.1.3.8" evidence="2"/>
<dbReference type="Pfam" id="PF00328">
    <property type="entry name" value="His_Phos_2"/>
    <property type="match status" value="1"/>
</dbReference>
<dbReference type="PANTHER" id="PTHR11567">
    <property type="entry name" value="ACID PHOSPHATASE-RELATED"/>
    <property type="match status" value="1"/>
</dbReference>
<dbReference type="Gene3D" id="3.40.50.1240">
    <property type="entry name" value="Phosphoglycerate mutase-like"/>
    <property type="match status" value="1"/>
</dbReference>
<gene>
    <name evidence="4" type="ORF">LTR78_008802</name>
</gene>
<keyword evidence="5" id="KW-1185">Reference proteome</keyword>
<proteinExistence type="inferred from homology"/>
<name>A0AAE0TPY8_9PEZI</name>
<evidence type="ECO:0000256" key="3">
    <source>
        <dbReference type="ARBA" id="ARBA00022801"/>
    </source>
</evidence>
<organism evidence="4 5">
    <name type="scientific">Recurvomyces mirabilis</name>
    <dbReference type="NCBI Taxonomy" id="574656"/>
    <lineage>
        <taxon>Eukaryota</taxon>
        <taxon>Fungi</taxon>
        <taxon>Dikarya</taxon>
        <taxon>Ascomycota</taxon>
        <taxon>Pezizomycotina</taxon>
        <taxon>Dothideomycetes</taxon>
        <taxon>Dothideomycetidae</taxon>
        <taxon>Mycosphaerellales</taxon>
        <taxon>Teratosphaeriaceae</taxon>
        <taxon>Recurvomyces</taxon>
    </lineage>
</organism>
<evidence type="ECO:0000256" key="1">
    <source>
        <dbReference type="ARBA" id="ARBA00005375"/>
    </source>
</evidence>
<protein>
    <recommendedName>
        <fullName evidence="2">3-phytase</fullName>
        <ecNumber evidence="2">3.1.3.8</ecNumber>
    </recommendedName>
</protein>
<reference evidence="4" key="1">
    <citation type="submission" date="2023-07" db="EMBL/GenBank/DDBJ databases">
        <title>Black Yeasts Isolated from many extreme environments.</title>
        <authorList>
            <person name="Coleine C."/>
            <person name="Stajich J.E."/>
            <person name="Selbmann L."/>
        </authorList>
    </citation>
    <scope>NUCLEOTIDE SEQUENCE</scope>
    <source>
        <strain evidence="4">CCFEE 5485</strain>
    </source>
</reference>
<dbReference type="AlphaFoldDB" id="A0AAE0TPY8"/>
<evidence type="ECO:0000313" key="5">
    <source>
        <dbReference type="Proteomes" id="UP001274830"/>
    </source>
</evidence>
<keyword evidence="3" id="KW-0378">Hydrolase</keyword>
<dbReference type="EMBL" id="JAUTXT010000044">
    <property type="protein sequence ID" value="KAK3671342.1"/>
    <property type="molecule type" value="Genomic_DNA"/>
</dbReference>
<sequence length="522" mass="58080">MTTLTPRPAYSPAELEKLYPSNLELQQVQILLRHGERTPVGTRFQNAGLAPYWPYCTAARQLKDVVLNSDGTWDYLSWRRRLERLGPNDAPITSAGSRGEIDGVCEPGELTDLGRQTTLALGERIRNLYVNQLSFLPTTATVDTDNNVSLRATPIQRALESVQQAYTGLYPPTHRATALPPKTIVRRSIQDETLFPNESACPRFRELAKAFADRTAKVWNDGPEIRYLNSKLGKWMPEATPKVAVDGHPRLSGLMDTINATRAHGSATKLPKEFYEQKVTGYVDRICTEEWFVGYQESNEYRTLGIGALIGDLSQRMVEKVRANDVATPAVGAIVAGEGDFKLSMSGCHDTTIASALTALGAFDVSRDHWPNFTSNIAFELFRRKDALVVRDTAAAPPKQTQRPSWWSTLFSSTTATTSSTATLARTPLTDLPPTERQKLEEHYVRLRYNDQPITIPFCAAQKDRHLEGDESFCTLTAFKQAADSFTPKDWKGQCRMNLGAPAMGTNISRPPGWVDEEVKVV</sequence>